<accession>A0AAN8S7W3</accession>
<organism evidence="3 4">
    <name type="scientific">Polyplax serrata</name>
    <name type="common">Common mouse louse</name>
    <dbReference type="NCBI Taxonomy" id="468196"/>
    <lineage>
        <taxon>Eukaryota</taxon>
        <taxon>Metazoa</taxon>
        <taxon>Ecdysozoa</taxon>
        <taxon>Arthropoda</taxon>
        <taxon>Hexapoda</taxon>
        <taxon>Insecta</taxon>
        <taxon>Pterygota</taxon>
        <taxon>Neoptera</taxon>
        <taxon>Paraneoptera</taxon>
        <taxon>Psocodea</taxon>
        <taxon>Troctomorpha</taxon>
        <taxon>Phthiraptera</taxon>
        <taxon>Anoplura</taxon>
        <taxon>Polyplacidae</taxon>
        <taxon>Polyplax</taxon>
    </lineage>
</organism>
<dbReference type="AlphaFoldDB" id="A0AAN8S7W3"/>
<evidence type="ECO:0000256" key="1">
    <source>
        <dbReference type="SAM" id="Phobius"/>
    </source>
</evidence>
<keyword evidence="2" id="KW-0732">Signal</keyword>
<feature type="transmembrane region" description="Helical" evidence="1">
    <location>
        <begin position="61"/>
        <end position="84"/>
    </location>
</feature>
<dbReference type="EMBL" id="JAWJWE010000039">
    <property type="protein sequence ID" value="KAK6621181.1"/>
    <property type="molecule type" value="Genomic_DNA"/>
</dbReference>
<feature type="chain" id="PRO_5042863260" evidence="2">
    <location>
        <begin position="22"/>
        <end position="201"/>
    </location>
</feature>
<sequence>MEKVVRYLIFVSIFIVVSGNATETRIREGKFGFFNSATSMISSLARDFVSRSGTSSQVLSLNLTNLFILLVLKAVVFGAGAFGYGHTGHYGRSAEPSLNEASPGNLNFSEYLSETELLMMLSFLRADTTRDYGCLQRITCQDPHRAEEYAFTGKLFLKGYEYLAGPLNNSNYENALSHVDEAIGSGLSGQNCIDKYRCEVS</sequence>
<evidence type="ECO:0000256" key="2">
    <source>
        <dbReference type="SAM" id="SignalP"/>
    </source>
</evidence>
<dbReference type="Proteomes" id="UP001372834">
    <property type="component" value="Unassembled WGS sequence"/>
</dbReference>
<name>A0AAN8S7W3_POLSC</name>
<keyword evidence="1" id="KW-0472">Membrane</keyword>
<comment type="caution">
    <text evidence="3">The sequence shown here is derived from an EMBL/GenBank/DDBJ whole genome shotgun (WGS) entry which is preliminary data.</text>
</comment>
<reference evidence="3 4" key="1">
    <citation type="submission" date="2023-10" db="EMBL/GenBank/DDBJ databases">
        <title>Genomes of two closely related lineages of the louse Polyplax serrata with different host specificities.</title>
        <authorList>
            <person name="Martinu J."/>
            <person name="Tarabai H."/>
            <person name="Stefka J."/>
            <person name="Hypsa V."/>
        </authorList>
    </citation>
    <scope>NUCLEOTIDE SEQUENCE [LARGE SCALE GENOMIC DNA]</scope>
    <source>
        <strain evidence="3">HR10_N</strain>
    </source>
</reference>
<evidence type="ECO:0000313" key="4">
    <source>
        <dbReference type="Proteomes" id="UP001372834"/>
    </source>
</evidence>
<proteinExistence type="predicted"/>
<evidence type="ECO:0000313" key="3">
    <source>
        <dbReference type="EMBL" id="KAK6621181.1"/>
    </source>
</evidence>
<gene>
    <name evidence="3" type="ORF">RUM43_011487</name>
</gene>
<feature type="signal peptide" evidence="2">
    <location>
        <begin position="1"/>
        <end position="21"/>
    </location>
</feature>
<keyword evidence="1" id="KW-1133">Transmembrane helix</keyword>
<protein>
    <submittedName>
        <fullName evidence="3">Uncharacterized protein</fullName>
    </submittedName>
</protein>
<keyword evidence="1" id="KW-0812">Transmembrane</keyword>